<evidence type="ECO:0000313" key="1">
    <source>
        <dbReference type="EMBL" id="GAU93795.1"/>
    </source>
</evidence>
<dbReference type="PANTHER" id="PTHR13088:SF3">
    <property type="entry name" value="FAS APOPTOTIC INHIBITORY MOLECULE 1"/>
    <property type="match status" value="1"/>
</dbReference>
<dbReference type="PANTHER" id="PTHR13088">
    <property type="entry name" value="FAS APOPTOTIC INHIBITORY MOLECULE FAIM"/>
    <property type="match status" value="1"/>
</dbReference>
<accession>A0A1D1UZG6</accession>
<dbReference type="AlphaFoldDB" id="A0A1D1UZG6"/>
<dbReference type="GO" id="GO:1902042">
    <property type="term" value="P:negative regulation of extrinsic apoptotic signaling pathway via death domain receptors"/>
    <property type="evidence" value="ECO:0007669"/>
    <property type="project" value="TreeGrafter"/>
</dbReference>
<dbReference type="Pfam" id="PF06905">
    <property type="entry name" value="FAIM1"/>
    <property type="match status" value="1"/>
</dbReference>
<protein>
    <recommendedName>
        <fullName evidence="3">Fas apoptotic inhibitory molecule 1</fullName>
    </recommendedName>
</protein>
<dbReference type="EMBL" id="BDGG01000002">
    <property type="protein sequence ID" value="GAU93795.1"/>
    <property type="molecule type" value="Genomic_DNA"/>
</dbReference>
<dbReference type="InterPro" id="IPR038513">
    <property type="entry name" value="FAIM1_dom_sf"/>
</dbReference>
<dbReference type="OrthoDB" id="6262731at2759"/>
<gene>
    <name evidence="1" type="primary">RvY_05679</name>
    <name evidence="1" type="synonym">RvY_05679.1</name>
    <name evidence="1" type="ORF">RvY_05679-1</name>
</gene>
<evidence type="ECO:0000313" key="2">
    <source>
        <dbReference type="Proteomes" id="UP000186922"/>
    </source>
</evidence>
<reference evidence="1 2" key="1">
    <citation type="journal article" date="2016" name="Nat. Commun.">
        <title>Extremotolerant tardigrade genome and improved radiotolerance of human cultured cells by tardigrade-unique protein.</title>
        <authorList>
            <person name="Hashimoto T."/>
            <person name="Horikawa D.D."/>
            <person name="Saito Y."/>
            <person name="Kuwahara H."/>
            <person name="Kozuka-Hata H."/>
            <person name="Shin-I T."/>
            <person name="Minakuchi Y."/>
            <person name="Ohishi K."/>
            <person name="Motoyama A."/>
            <person name="Aizu T."/>
            <person name="Enomoto A."/>
            <person name="Kondo K."/>
            <person name="Tanaka S."/>
            <person name="Hara Y."/>
            <person name="Koshikawa S."/>
            <person name="Sagara H."/>
            <person name="Miura T."/>
            <person name="Yokobori S."/>
            <person name="Miyagawa K."/>
            <person name="Suzuki Y."/>
            <person name="Kubo T."/>
            <person name="Oyama M."/>
            <person name="Kohara Y."/>
            <person name="Fujiyama A."/>
            <person name="Arakawa K."/>
            <person name="Katayama T."/>
            <person name="Toyoda A."/>
            <person name="Kunieda T."/>
        </authorList>
    </citation>
    <scope>NUCLEOTIDE SEQUENCE [LARGE SCALE GENOMIC DNA]</scope>
    <source>
        <strain evidence="1 2">YOKOZUNA-1</strain>
    </source>
</reference>
<dbReference type="Proteomes" id="UP000186922">
    <property type="component" value="Unassembled WGS sequence"/>
</dbReference>
<dbReference type="InterPro" id="IPR010695">
    <property type="entry name" value="FAIM1"/>
</dbReference>
<comment type="caution">
    <text evidence="1">The sequence shown here is derived from an EMBL/GenBank/DDBJ whole genome shotgun (WGS) entry which is preliminary data.</text>
</comment>
<dbReference type="Gene3D" id="2.40.128.180">
    <property type="match status" value="2"/>
</dbReference>
<sequence length="221" mass="24773">MANKSDNKDKPAKVPGNVDLVAHWDVKLSDGTHKVEFVRTLFAWAIPESTLHRPGRPDIFLQVHGTTSGRRLLKIDGKEFKRKNFMFKLVGTEEFTIGSVPCQISIEAAPNMRYAYKLTIGGQTYERYEETTAKNFKNWNFPSTGNTMYQITLDTQTLEVRVNGKVVETSSDFTDTGSQLSFGLGQDFGASIKIDTTDFHRHGIAATLTVDNHEIPLLSDQ</sequence>
<name>A0A1D1UZG6_RAMVA</name>
<evidence type="ECO:0008006" key="3">
    <source>
        <dbReference type="Google" id="ProtNLM"/>
    </source>
</evidence>
<organism evidence="1 2">
    <name type="scientific">Ramazzottius varieornatus</name>
    <name type="common">Water bear</name>
    <name type="synonym">Tardigrade</name>
    <dbReference type="NCBI Taxonomy" id="947166"/>
    <lineage>
        <taxon>Eukaryota</taxon>
        <taxon>Metazoa</taxon>
        <taxon>Ecdysozoa</taxon>
        <taxon>Tardigrada</taxon>
        <taxon>Eutardigrada</taxon>
        <taxon>Parachela</taxon>
        <taxon>Hypsibioidea</taxon>
        <taxon>Ramazzottiidae</taxon>
        <taxon>Ramazzottius</taxon>
    </lineage>
</organism>
<keyword evidence="2" id="KW-1185">Reference proteome</keyword>
<proteinExistence type="predicted"/>